<proteinExistence type="predicted"/>
<dbReference type="Gene3D" id="3.40.50.300">
    <property type="entry name" value="P-loop containing nucleotide triphosphate hydrolases"/>
    <property type="match status" value="1"/>
</dbReference>
<dbReference type="InterPro" id="IPR006505">
    <property type="entry name" value="Phage_nucleotide-bp"/>
</dbReference>
<gene>
    <name evidence="1" type="ordered locus">LAF_0463</name>
</gene>
<protein>
    <submittedName>
        <fullName evidence="1">Hypothetical phage protein</fullName>
    </submittedName>
</protein>
<evidence type="ECO:0000313" key="1">
    <source>
        <dbReference type="EMBL" id="BAG26799.1"/>
    </source>
</evidence>
<accession>A0ABF7R1J5</accession>
<dbReference type="EMBL" id="AP008937">
    <property type="protein sequence ID" value="BAG26799.1"/>
    <property type="molecule type" value="Genomic_DNA"/>
</dbReference>
<reference evidence="1 2" key="1">
    <citation type="journal article" date="2008" name="DNA Res.">
        <title>Comparative genome analysis of Lactobacillus reuteri and Lactobacillus fermentum reveal a genomic island for reuterin and cobalamin production.</title>
        <authorList>
            <person name="Morita H."/>
            <person name="Toh H."/>
            <person name="Fukuda S."/>
            <person name="Horikawa H."/>
            <person name="Oshima K."/>
            <person name="Suzuki T."/>
            <person name="Murakami M."/>
            <person name="Hisamatsu S."/>
            <person name="Kato Y."/>
            <person name="Takizawa T."/>
            <person name="Fukuoka H."/>
            <person name="Yoshimura T."/>
            <person name="Itoh K."/>
            <person name="O'Sullivan D.J."/>
            <person name="McKay L.L."/>
            <person name="Ohno H."/>
            <person name="Kikuchi J."/>
            <person name="Masaoka T."/>
            <person name="Hattori M."/>
        </authorList>
    </citation>
    <scope>NUCLEOTIDE SEQUENCE [LARGE SCALE GENOMIC DNA]</scope>
    <source>
        <strain evidence="2">NBRC 3956 / LMG 18251</strain>
    </source>
</reference>
<name>A0ABF7R1J5_LIMF3</name>
<dbReference type="Pfam" id="PF13479">
    <property type="entry name" value="AAA_24"/>
    <property type="match status" value="1"/>
</dbReference>
<dbReference type="Proteomes" id="UP000001697">
    <property type="component" value="Chromosome"/>
</dbReference>
<dbReference type="KEGG" id="lfe:LAF_0463"/>
<organism evidence="1 2">
    <name type="scientific">Limosilactobacillus fermentum (strain NBRC 3956 / LMG 18251)</name>
    <name type="common">Lactobacillus fermentum</name>
    <dbReference type="NCBI Taxonomy" id="334390"/>
    <lineage>
        <taxon>Bacteria</taxon>
        <taxon>Bacillati</taxon>
        <taxon>Bacillota</taxon>
        <taxon>Bacilli</taxon>
        <taxon>Lactobacillales</taxon>
        <taxon>Lactobacillaceae</taxon>
        <taxon>Limosilactobacillus</taxon>
    </lineage>
</organism>
<dbReference type="AlphaFoldDB" id="A0ABF7R1J5"/>
<dbReference type="NCBIfam" id="TIGR01618">
    <property type="entry name" value="phage_P_loop"/>
    <property type="match status" value="1"/>
</dbReference>
<dbReference type="SUPFAM" id="SSF52540">
    <property type="entry name" value="P-loop containing nucleoside triphosphate hydrolases"/>
    <property type="match status" value="1"/>
</dbReference>
<sequence length="226" mass="25481">MIIRSAKNTSRTANWRICIYGNPGVGKTTTVKYLTGKTLVLALDNSDKVLAGKDIDIADFNRTKPDEEITDFIVDMPNLSKQYDNIVIDNISSFERDWFIERGRATKSGINNELQDYSAWTNYFARVISAIYQYPVNILVTAWEKQVPITTANGQTFNQFAPNIRDNVRDMFMGLTDIVGRVVIKPEDGSRGVIMEGNDGVFAKNRLDSRKGCKVEDLFNFADSNV</sequence>
<keyword evidence="2" id="KW-1185">Reference proteome</keyword>
<evidence type="ECO:0000313" key="2">
    <source>
        <dbReference type="Proteomes" id="UP000001697"/>
    </source>
</evidence>
<dbReference type="InterPro" id="IPR027417">
    <property type="entry name" value="P-loop_NTPase"/>
</dbReference>
<dbReference type="RefSeq" id="WP_012390934.1">
    <property type="nucleotide sequence ID" value="NC_010610.1"/>
</dbReference>